<proteinExistence type="inferred from homology"/>
<dbReference type="Gene3D" id="3.40.50.720">
    <property type="entry name" value="NAD(P)-binding Rossmann-like Domain"/>
    <property type="match status" value="1"/>
</dbReference>
<dbReference type="Proteomes" id="UP000487268">
    <property type="component" value="Unassembled WGS sequence"/>
</dbReference>
<dbReference type="Gene3D" id="1.10.1040.10">
    <property type="entry name" value="N-(1-d-carboxylethyl)-l-norvaline Dehydrogenase, domain 2"/>
    <property type="match status" value="1"/>
</dbReference>
<evidence type="ECO:0000259" key="6">
    <source>
        <dbReference type="Pfam" id="PF14833"/>
    </source>
</evidence>
<dbReference type="GO" id="GO:0051287">
    <property type="term" value="F:NAD binding"/>
    <property type="evidence" value="ECO:0007669"/>
    <property type="project" value="InterPro"/>
</dbReference>
<reference evidence="7 8" key="1">
    <citation type="submission" date="2019-10" db="EMBL/GenBank/DDBJ databases">
        <title>Actinomadura rubteroloni sp. nov. and Actinomadura macrotermitis sp. nov., isolated from the gut of fungus growing-termite Macrotermes natalensis.</title>
        <authorList>
            <person name="Benndorf R."/>
            <person name="Martin K."/>
            <person name="Kuefner M."/>
            <person name="De Beer W."/>
            <person name="Kaster A.-K."/>
            <person name="Vollmers J."/>
            <person name="Poulsen M."/>
            <person name="Beemelmanns C."/>
        </authorList>
    </citation>
    <scope>NUCLEOTIDE SEQUENCE [LARGE SCALE GENOMIC DNA]</scope>
    <source>
        <strain evidence="7 8">RB68</strain>
    </source>
</reference>
<dbReference type="SUPFAM" id="SSF51735">
    <property type="entry name" value="NAD(P)-binding Rossmann-fold domains"/>
    <property type="match status" value="1"/>
</dbReference>
<comment type="caution">
    <text evidence="7">The sequence shown here is derived from an EMBL/GenBank/DDBJ whole genome shotgun (WGS) entry which is preliminary data.</text>
</comment>
<dbReference type="InterPro" id="IPR002204">
    <property type="entry name" value="3-OH-isobutyrate_DH-rel_CS"/>
</dbReference>
<dbReference type="InterPro" id="IPR006115">
    <property type="entry name" value="6PGDH_NADP-bd"/>
</dbReference>
<feature type="domain" description="6-phosphogluconate dehydrogenase NADP-binding" evidence="5">
    <location>
        <begin position="4"/>
        <end position="150"/>
    </location>
</feature>
<dbReference type="InterPro" id="IPR008927">
    <property type="entry name" value="6-PGluconate_DH-like_C_sf"/>
</dbReference>
<feature type="domain" description="3-hydroxyisobutyrate dehydrogenase-like NAD-binding" evidence="6">
    <location>
        <begin position="160"/>
        <end position="282"/>
    </location>
</feature>
<organism evidence="7 8">
    <name type="scientific">Actinomadura macrotermitis</name>
    <dbReference type="NCBI Taxonomy" id="2585200"/>
    <lineage>
        <taxon>Bacteria</taxon>
        <taxon>Bacillati</taxon>
        <taxon>Actinomycetota</taxon>
        <taxon>Actinomycetes</taxon>
        <taxon>Streptosporangiales</taxon>
        <taxon>Thermomonosporaceae</taxon>
        <taxon>Actinomadura</taxon>
    </lineage>
</organism>
<keyword evidence="8" id="KW-1185">Reference proteome</keyword>
<dbReference type="AlphaFoldDB" id="A0A7K0BP99"/>
<dbReference type="GO" id="GO:0050661">
    <property type="term" value="F:NADP binding"/>
    <property type="evidence" value="ECO:0007669"/>
    <property type="project" value="InterPro"/>
</dbReference>
<evidence type="ECO:0000256" key="3">
    <source>
        <dbReference type="ARBA" id="ARBA00023027"/>
    </source>
</evidence>
<comment type="similarity">
    <text evidence="1">Belongs to the HIBADH-related family.</text>
</comment>
<dbReference type="Pfam" id="PF03446">
    <property type="entry name" value="NAD_binding_2"/>
    <property type="match status" value="1"/>
</dbReference>
<sequence length="291" mass="28989">MTAVSVIGLGAMGGRAAARLAADHPTLGYDLSPAAREAAAQQGVQIVDTPEQAAKADVVLLSLPMPADVVAVAEDVLASHLGEGAVVVDLSTIDPAGAQTAAAAVAARGAVYLDAPVLGRPARCGAWTLTAGGDAAAVERVRPLLEATIARAVVRVGDVGAGSVVKLLNNLMFGAINAVTAEVLTICRLAGVDPALFAGTVAESGAATVSGLFRELAPKIVEGDLTPAFALDLLAKDNRLAVALAGASGAPTLIGSAVDQVNRLAVARGYGALDTAAVHRLYADLSADRPA</sequence>
<dbReference type="EC" id="1.1.1.31" evidence="7"/>
<dbReference type="PANTHER" id="PTHR22981">
    <property type="entry name" value="3-HYDROXYISOBUTYRATE DEHYDROGENASE-RELATED"/>
    <property type="match status" value="1"/>
</dbReference>
<dbReference type="InterPro" id="IPR036291">
    <property type="entry name" value="NAD(P)-bd_dom_sf"/>
</dbReference>
<evidence type="ECO:0000256" key="1">
    <source>
        <dbReference type="ARBA" id="ARBA00009080"/>
    </source>
</evidence>
<dbReference type="PROSITE" id="PS00895">
    <property type="entry name" value="3_HYDROXYISOBUT_DH"/>
    <property type="match status" value="1"/>
</dbReference>
<keyword evidence="3" id="KW-0520">NAD</keyword>
<dbReference type="Pfam" id="PF14833">
    <property type="entry name" value="NAD_binding_11"/>
    <property type="match status" value="1"/>
</dbReference>
<accession>A0A7K0BP99</accession>
<keyword evidence="2 7" id="KW-0560">Oxidoreductase</keyword>
<dbReference type="GO" id="GO:0008442">
    <property type="term" value="F:3-hydroxyisobutyrate dehydrogenase activity"/>
    <property type="evidence" value="ECO:0007669"/>
    <property type="project" value="UniProtKB-EC"/>
</dbReference>
<feature type="active site" evidence="4">
    <location>
        <position position="166"/>
    </location>
</feature>
<evidence type="ECO:0000256" key="2">
    <source>
        <dbReference type="ARBA" id="ARBA00023002"/>
    </source>
</evidence>
<dbReference type="InterPro" id="IPR029154">
    <property type="entry name" value="HIBADH-like_NADP-bd"/>
</dbReference>
<dbReference type="EMBL" id="WEGH01000001">
    <property type="protein sequence ID" value="MQY02682.1"/>
    <property type="molecule type" value="Genomic_DNA"/>
</dbReference>
<evidence type="ECO:0000313" key="8">
    <source>
        <dbReference type="Proteomes" id="UP000487268"/>
    </source>
</evidence>
<dbReference type="PIRSF" id="PIRSF000103">
    <property type="entry name" value="HIBADH"/>
    <property type="match status" value="1"/>
</dbReference>
<evidence type="ECO:0000256" key="4">
    <source>
        <dbReference type="PIRSR" id="PIRSR000103-1"/>
    </source>
</evidence>
<evidence type="ECO:0000259" key="5">
    <source>
        <dbReference type="Pfam" id="PF03446"/>
    </source>
</evidence>
<dbReference type="OrthoDB" id="3185659at2"/>
<dbReference type="InterPro" id="IPR015815">
    <property type="entry name" value="HIBADH-related"/>
</dbReference>
<name>A0A7K0BP99_9ACTN</name>
<dbReference type="InterPro" id="IPR013328">
    <property type="entry name" value="6PGD_dom2"/>
</dbReference>
<gene>
    <name evidence="7" type="primary">mmsB</name>
    <name evidence="7" type="ORF">ACRB68_07150</name>
</gene>
<evidence type="ECO:0000313" key="7">
    <source>
        <dbReference type="EMBL" id="MQY02682.1"/>
    </source>
</evidence>
<dbReference type="GO" id="GO:0016054">
    <property type="term" value="P:organic acid catabolic process"/>
    <property type="evidence" value="ECO:0007669"/>
    <property type="project" value="UniProtKB-ARBA"/>
</dbReference>
<dbReference type="PANTHER" id="PTHR22981:SF80">
    <property type="entry name" value="BLR4309 PROTEIN"/>
    <property type="match status" value="1"/>
</dbReference>
<dbReference type="RefSeq" id="WP_153530806.1">
    <property type="nucleotide sequence ID" value="NZ_WEGH01000001.1"/>
</dbReference>
<protein>
    <submittedName>
        <fullName evidence="7">3-hydroxyisobutyrate dehydrogenase</fullName>
        <ecNumber evidence="7">1.1.1.31</ecNumber>
    </submittedName>
</protein>
<dbReference type="SUPFAM" id="SSF48179">
    <property type="entry name" value="6-phosphogluconate dehydrogenase C-terminal domain-like"/>
    <property type="match status" value="1"/>
</dbReference>